<dbReference type="AlphaFoldDB" id="A0A0K2ULJ2"/>
<protein>
    <submittedName>
        <fullName evidence="1">Uncharacterized protein</fullName>
    </submittedName>
</protein>
<sequence length="647" mass="73801">MFRGSYLDFAPEWDTIRRPFLPWGKFVKQISLEECSKLREYRTWEMLVGKYKKSIKNHIIRNIMLEMDKNYALKSVDALVDLLDENPLGPIGSLTKSLLCLKGSKTLMKCNGSLLSTNTVSRDTNGIFKRNVLPQDEEIFRASEDISGIDVFSEHSFLATRKKCYIYNMEKRVTVCSPFNVSKIHDFVSLKDGLKSAMSIQGGEVVIYDGTKEISSTQVMPEGTNTKWSCCRLYGDVVMCNDRKTLHFLVPSQPRVIHVDEQALPCDFICDVIISPDEKDFSLVTQKALLMYDIRNLKSCIWSRNHGMEHLPASGGDVIEVNGTNYYTSYNRYGEILVWATESQRLKGLPRRLSPIEDVLNLTIFDTDDQYNRFACPWTGIRLMSPGRKNKILYIVSMTALGDLYCMEVKRSKSDEESYDWLLESSEGYKAEEMELLNNYEVECLKSVHIKKSTAFHICVKPDQYVGSDPMSILPQVPEIPIKRPRASRVRPAFKNLKEFKPLQLENCLDEEGKRVTKILNREQLYMDLPSDVESCASFMSESFRSKAFSSGSSASLDKMKKLDRSIPSDTDYMLGQFFNDLDSIIAPSSQTDEGTSTVLPELFNEQEYLPLTVGSQFDLSEPTLISTQQLTSSQKTKRKRSKVMGF</sequence>
<proteinExistence type="predicted"/>
<accession>A0A0K2ULJ2</accession>
<dbReference type="EMBL" id="HACA01021594">
    <property type="protein sequence ID" value="CDW38955.1"/>
    <property type="molecule type" value="Transcribed_RNA"/>
</dbReference>
<organism evidence="1">
    <name type="scientific">Lepeophtheirus salmonis</name>
    <name type="common">Salmon louse</name>
    <name type="synonym">Caligus salmonis</name>
    <dbReference type="NCBI Taxonomy" id="72036"/>
    <lineage>
        <taxon>Eukaryota</taxon>
        <taxon>Metazoa</taxon>
        <taxon>Ecdysozoa</taxon>
        <taxon>Arthropoda</taxon>
        <taxon>Crustacea</taxon>
        <taxon>Multicrustacea</taxon>
        <taxon>Hexanauplia</taxon>
        <taxon>Copepoda</taxon>
        <taxon>Siphonostomatoida</taxon>
        <taxon>Caligidae</taxon>
        <taxon>Lepeophtheirus</taxon>
    </lineage>
</organism>
<evidence type="ECO:0000313" key="1">
    <source>
        <dbReference type="EMBL" id="CDW38955.1"/>
    </source>
</evidence>
<name>A0A0K2ULJ2_LEPSM</name>
<dbReference type="OrthoDB" id="10640604at2759"/>
<reference evidence="1" key="1">
    <citation type="submission" date="2014-05" db="EMBL/GenBank/DDBJ databases">
        <authorList>
            <person name="Chronopoulou M."/>
        </authorList>
    </citation>
    <scope>NUCLEOTIDE SEQUENCE</scope>
    <source>
        <tissue evidence="1">Whole organism</tissue>
    </source>
</reference>
<dbReference type="SUPFAM" id="SSF69322">
    <property type="entry name" value="Tricorn protease domain 2"/>
    <property type="match status" value="1"/>
</dbReference>